<accession>A0A9W6U9Y6</accession>
<reference evidence="1" key="1">
    <citation type="submission" date="2023-04" db="EMBL/GenBank/DDBJ databases">
        <title>Phytophthora fragariaefolia NBRC 109709.</title>
        <authorList>
            <person name="Ichikawa N."/>
            <person name="Sato H."/>
            <person name="Tonouchi N."/>
        </authorList>
    </citation>
    <scope>NUCLEOTIDE SEQUENCE</scope>
    <source>
        <strain evidence="1">NBRC 109709</strain>
    </source>
</reference>
<proteinExistence type="predicted"/>
<protein>
    <submittedName>
        <fullName evidence="1">Unnamed protein product</fullName>
    </submittedName>
</protein>
<evidence type="ECO:0000313" key="2">
    <source>
        <dbReference type="Proteomes" id="UP001165121"/>
    </source>
</evidence>
<dbReference type="Proteomes" id="UP001165121">
    <property type="component" value="Unassembled WGS sequence"/>
</dbReference>
<keyword evidence="2" id="KW-1185">Reference proteome</keyword>
<dbReference type="AlphaFoldDB" id="A0A9W6U9Y6"/>
<sequence>MCPSGGQILPGAAVRITKCRLDHNYGLSEDSFWGHPARRLVLDEDNVDPLWRAEQKKGQHSQIHRRQFCQQPQASRRTQSCPQVEGLNTTAVPAVVHILLSNEIGTTPVCPCAHDSSRVVMVFAPTGAGFLHYYPDATTQRRRLLPSVRPAIELNRSTDTTPLTEPITVRRVLAGTDRPSDNKRKYPEATPIATYICNTNAGLGMHQYHAMNYLQEVGRQIKKGTFSQCGRTRRAALEAMLSDIHVS</sequence>
<organism evidence="1 2">
    <name type="scientific">Phytophthora fragariaefolia</name>
    <dbReference type="NCBI Taxonomy" id="1490495"/>
    <lineage>
        <taxon>Eukaryota</taxon>
        <taxon>Sar</taxon>
        <taxon>Stramenopiles</taxon>
        <taxon>Oomycota</taxon>
        <taxon>Peronosporomycetes</taxon>
        <taxon>Peronosporales</taxon>
        <taxon>Peronosporaceae</taxon>
        <taxon>Phytophthora</taxon>
    </lineage>
</organism>
<dbReference type="EMBL" id="BSXT01000515">
    <property type="protein sequence ID" value="GMF29095.1"/>
    <property type="molecule type" value="Genomic_DNA"/>
</dbReference>
<comment type="caution">
    <text evidence="1">The sequence shown here is derived from an EMBL/GenBank/DDBJ whole genome shotgun (WGS) entry which is preliminary data.</text>
</comment>
<name>A0A9W6U9Y6_9STRA</name>
<gene>
    <name evidence="1" type="ORF">Pfra01_000615900</name>
</gene>
<evidence type="ECO:0000313" key="1">
    <source>
        <dbReference type="EMBL" id="GMF29095.1"/>
    </source>
</evidence>